<name>A0A8S9ZEA7_9BILA</name>
<evidence type="ECO:0000313" key="2">
    <source>
        <dbReference type="Proteomes" id="UP000605970"/>
    </source>
</evidence>
<reference evidence="1" key="1">
    <citation type="journal article" date="2020" name="Ecol. Evol.">
        <title>Genome structure and content of the rice root-knot nematode (Meloidogyne graminicola).</title>
        <authorList>
            <person name="Phan N.T."/>
            <person name="Danchin E.G.J."/>
            <person name="Klopp C."/>
            <person name="Perfus-Barbeoch L."/>
            <person name="Kozlowski D.K."/>
            <person name="Koutsovoulos G.D."/>
            <person name="Lopez-Roques C."/>
            <person name="Bouchez O."/>
            <person name="Zahm M."/>
            <person name="Besnard G."/>
            <person name="Bellafiore S."/>
        </authorList>
    </citation>
    <scope>NUCLEOTIDE SEQUENCE</scope>
    <source>
        <strain evidence="1">VN-18</strain>
    </source>
</reference>
<accession>A0A8S9ZEA7</accession>
<organism evidence="1 2">
    <name type="scientific">Meloidogyne graminicola</name>
    <dbReference type="NCBI Taxonomy" id="189291"/>
    <lineage>
        <taxon>Eukaryota</taxon>
        <taxon>Metazoa</taxon>
        <taxon>Ecdysozoa</taxon>
        <taxon>Nematoda</taxon>
        <taxon>Chromadorea</taxon>
        <taxon>Rhabditida</taxon>
        <taxon>Tylenchina</taxon>
        <taxon>Tylenchomorpha</taxon>
        <taxon>Tylenchoidea</taxon>
        <taxon>Meloidogynidae</taxon>
        <taxon>Meloidogyninae</taxon>
        <taxon>Meloidogyne</taxon>
    </lineage>
</organism>
<dbReference type="AlphaFoldDB" id="A0A8S9ZEA7"/>
<proteinExistence type="predicted"/>
<evidence type="ECO:0000313" key="1">
    <source>
        <dbReference type="EMBL" id="KAF7630778.1"/>
    </source>
</evidence>
<gene>
    <name evidence="1" type="ORF">Mgra_00008936</name>
</gene>
<dbReference type="EMBL" id="JABEBT010000130">
    <property type="protein sequence ID" value="KAF7630778.1"/>
    <property type="molecule type" value="Genomic_DNA"/>
</dbReference>
<comment type="caution">
    <text evidence="1">The sequence shown here is derived from an EMBL/GenBank/DDBJ whole genome shotgun (WGS) entry which is preliminary data.</text>
</comment>
<protein>
    <submittedName>
        <fullName evidence="1">Uncharacterized protein</fullName>
    </submittedName>
</protein>
<keyword evidence="2" id="KW-1185">Reference proteome</keyword>
<sequence length="63" mass="7497">MVKGYKLVKKSYTECIHFNKRGNTLKLCTQEITFLVAVKIYLLRYQNCSIRVDFLFVQLHIIN</sequence>
<dbReference type="Proteomes" id="UP000605970">
    <property type="component" value="Unassembled WGS sequence"/>
</dbReference>